<dbReference type="EMBL" id="JAUJYN010000004">
    <property type="protein sequence ID" value="KAK1273861.1"/>
    <property type="molecule type" value="Genomic_DNA"/>
</dbReference>
<proteinExistence type="predicted"/>
<keyword evidence="2" id="KW-1185">Reference proteome</keyword>
<evidence type="ECO:0000313" key="1">
    <source>
        <dbReference type="EMBL" id="KAK1273861.1"/>
    </source>
</evidence>
<dbReference type="AlphaFoldDB" id="A0AAV9BC52"/>
<reference evidence="1" key="1">
    <citation type="journal article" date="2023" name="Nat. Commun.">
        <title>Diploid and tetraploid genomes of Acorus and the evolution of monocots.</title>
        <authorList>
            <person name="Ma L."/>
            <person name="Liu K.W."/>
            <person name="Li Z."/>
            <person name="Hsiao Y.Y."/>
            <person name="Qi Y."/>
            <person name="Fu T."/>
            <person name="Tang G.D."/>
            <person name="Zhang D."/>
            <person name="Sun W.H."/>
            <person name="Liu D.K."/>
            <person name="Li Y."/>
            <person name="Chen G.Z."/>
            <person name="Liu X.D."/>
            <person name="Liao X.Y."/>
            <person name="Jiang Y.T."/>
            <person name="Yu X."/>
            <person name="Hao Y."/>
            <person name="Huang J."/>
            <person name="Zhao X.W."/>
            <person name="Ke S."/>
            <person name="Chen Y.Y."/>
            <person name="Wu W.L."/>
            <person name="Hsu J.L."/>
            <person name="Lin Y.F."/>
            <person name="Huang M.D."/>
            <person name="Li C.Y."/>
            <person name="Huang L."/>
            <person name="Wang Z.W."/>
            <person name="Zhao X."/>
            <person name="Zhong W.Y."/>
            <person name="Peng D.H."/>
            <person name="Ahmad S."/>
            <person name="Lan S."/>
            <person name="Zhang J.S."/>
            <person name="Tsai W.C."/>
            <person name="Van de Peer Y."/>
            <person name="Liu Z.J."/>
        </authorList>
    </citation>
    <scope>NUCLEOTIDE SEQUENCE</scope>
    <source>
        <strain evidence="1">SCP</strain>
    </source>
</reference>
<protein>
    <submittedName>
        <fullName evidence="1">Uncharacterized protein</fullName>
    </submittedName>
</protein>
<accession>A0AAV9BC52</accession>
<sequence length="205" mass="21841">MAWSAENATKAFLTTLTMGNKTKVPDVAEYVSAMAAGNSAKLMVEACSGAAGPMTLALVAAARQTGGRVACILRAREDLRASREALGAEADNVEFVFGDAAGLLSGDYARADFVLVDCKLEGNERVFGAAQKAIVVGYNAFCDASWLTSGPRSDLLPIGDGLRVCRVVRPAAVERRRRWAVKVDECTGEEHVFRIMAAQRKGIRA</sequence>
<dbReference type="Proteomes" id="UP001179952">
    <property type="component" value="Unassembled WGS sequence"/>
</dbReference>
<dbReference type="PANTHER" id="PTHR33593:SF3">
    <property type="entry name" value="DUF1442 FAMILY PROTEIN"/>
    <property type="match status" value="1"/>
</dbReference>
<dbReference type="PANTHER" id="PTHR33593">
    <property type="entry name" value="DUF1442 FAMILY PROTEIN"/>
    <property type="match status" value="1"/>
</dbReference>
<organism evidence="1 2">
    <name type="scientific">Acorus gramineus</name>
    <name type="common">Dwarf sweet flag</name>
    <dbReference type="NCBI Taxonomy" id="55184"/>
    <lineage>
        <taxon>Eukaryota</taxon>
        <taxon>Viridiplantae</taxon>
        <taxon>Streptophyta</taxon>
        <taxon>Embryophyta</taxon>
        <taxon>Tracheophyta</taxon>
        <taxon>Spermatophyta</taxon>
        <taxon>Magnoliopsida</taxon>
        <taxon>Liliopsida</taxon>
        <taxon>Acoraceae</taxon>
        <taxon>Acorus</taxon>
    </lineage>
</organism>
<dbReference type="InterPro" id="IPR009902">
    <property type="entry name" value="DUF1442"/>
</dbReference>
<gene>
    <name evidence="1" type="ORF">QJS04_geneDACA012325</name>
</gene>
<reference evidence="1" key="2">
    <citation type="submission" date="2023-06" db="EMBL/GenBank/DDBJ databases">
        <authorList>
            <person name="Ma L."/>
            <person name="Liu K.-W."/>
            <person name="Li Z."/>
            <person name="Hsiao Y.-Y."/>
            <person name="Qi Y."/>
            <person name="Fu T."/>
            <person name="Tang G."/>
            <person name="Zhang D."/>
            <person name="Sun W.-H."/>
            <person name="Liu D.-K."/>
            <person name="Li Y."/>
            <person name="Chen G.-Z."/>
            <person name="Liu X.-D."/>
            <person name="Liao X.-Y."/>
            <person name="Jiang Y.-T."/>
            <person name="Yu X."/>
            <person name="Hao Y."/>
            <person name="Huang J."/>
            <person name="Zhao X.-W."/>
            <person name="Ke S."/>
            <person name="Chen Y.-Y."/>
            <person name="Wu W.-L."/>
            <person name="Hsu J.-L."/>
            <person name="Lin Y.-F."/>
            <person name="Huang M.-D."/>
            <person name="Li C.-Y."/>
            <person name="Huang L."/>
            <person name="Wang Z.-W."/>
            <person name="Zhao X."/>
            <person name="Zhong W.-Y."/>
            <person name="Peng D.-H."/>
            <person name="Ahmad S."/>
            <person name="Lan S."/>
            <person name="Zhang J.-S."/>
            <person name="Tsai W.-C."/>
            <person name="Van De Peer Y."/>
            <person name="Liu Z.-J."/>
        </authorList>
    </citation>
    <scope>NUCLEOTIDE SEQUENCE</scope>
    <source>
        <strain evidence="1">SCP</strain>
        <tissue evidence="1">Leaves</tissue>
    </source>
</reference>
<dbReference type="Pfam" id="PF07279">
    <property type="entry name" value="DUF1442"/>
    <property type="match status" value="1"/>
</dbReference>
<evidence type="ECO:0000313" key="2">
    <source>
        <dbReference type="Proteomes" id="UP001179952"/>
    </source>
</evidence>
<name>A0AAV9BC52_ACOGR</name>
<dbReference type="InterPro" id="IPR029063">
    <property type="entry name" value="SAM-dependent_MTases_sf"/>
</dbReference>
<dbReference type="Gene3D" id="3.40.50.150">
    <property type="entry name" value="Vaccinia Virus protein VP39"/>
    <property type="match status" value="1"/>
</dbReference>
<comment type="caution">
    <text evidence="1">The sequence shown here is derived from an EMBL/GenBank/DDBJ whole genome shotgun (WGS) entry which is preliminary data.</text>
</comment>